<reference evidence="2 3" key="1">
    <citation type="submission" date="2020-12" db="EMBL/GenBank/DDBJ databases">
        <title>Oil enriched cultivation method for isolating marine PHA-producing bacteria.</title>
        <authorList>
            <person name="Zheng W."/>
            <person name="Yu S."/>
            <person name="Huang Y."/>
        </authorList>
    </citation>
    <scope>NUCLEOTIDE SEQUENCE [LARGE SCALE GENOMIC DNA]</scope>
    <source>
        <strain evidence="2 3">SN0-2</strain>
    </source>
</reference>
<evidence type="ECO:0000259" key="1">
    <source>
        <dbReference type="Pfam" id="PF03372"/>
    </source>
</evidence>
<keyword evidence="2" id="KW-0378">Hydrolase</keyword>
<dbReference type="EMBL" id="JAEKJR010000002">
    <property type="protein sequence ID" value="MBN8430420.1"/>
    <property type="molecule type" value="Genomic_DNA"/>
</dbReference>
<protein>
    <submittedName>
        <fullName evidence="2">Endonuclease/exonuclease/phosphatase family protein</fullName>
    </submittedName>
</protein>
<organism evidence="2 3">
    <name type="scientific">Microbulbifer salipaludis</name>
    <dbReference type="NCBI Taxonomy" id="187980"/>
    <lineage>
        <taxon>Bacteria</taxon>
        <taxon>Pseudomonadati</taxon>
        <taxon>Pseudomonadota</taxon>
        <taxon>Gammaproteobacteria</taxon>
        <taxon>Cellvibrionales</taxon>
        <taxon>Microbulbiferaceae</taxon>
        <taxon>Microbulbifer</taxon>
    </lineage>
</organism>
<keyword evidence="2" id="KW-0255">Endonuclease</keyword>
<evidence type="ECO:0000313" key="3">
    <source>
        <dbReference type="Proteomes" id="UP000664293"/>
    </source>
</evidence>
<dbReference type="InterPro" id="IPR005135">
    <property type="entry name" value="Endo/exonuclease/phosphatase"/>
</dbReference>
<gene>
    <name evidence="2" type="ORF">JF535_06075</name>
</gene>
<dbReference type="GO" id="GO:0004519">
    <property type="term" value="F:endonuclease activity"/>
    <property type="evidence" value="ECO:0007669"/>
    <property type="project" value="UniProtKB-KW"/>
</dbReference>
<dbReference type="Proteomes" id="UP000664293">
    <property type="component" value="Unassembled WGS sequence"/>
</dbReference>
<proteinExistence type="predicted"/>
<dbReference type="SUPFAM" id="SSF56219">
    <property type="entry name" value="DNase I-like"/>
    <property type="match status" value="1"/>
</dbReference>
<evidence type="ECO:0000313" key="2">
    <source>
        <dbReference type="EMBL" id="MBN8430420.1"/>
    </source>
</evidence>
<dbReference type="Pfam" id="PF03372">
    <property type="entry name" value="Exo_endo_phos"/>
    <property type="match status" value="1"/>
</dbReference>
<dbReference type="Gene3D" id="3.60.10.10">
    <property type="entry name" value="Endonuclease/exonuclease/phosphatase"/>
    <property type="match status" value="1"/>
</dbReference>
<accession>A0ABS3E548</accession>
<dbReference type="RefSeq" id="WP_207000376.1">
    <property type="nucleotide sequence ID" value="NZ_JAEKJR010000002.1"/>
</dbReference>
<name>A0ABS3E548_9GAMM</name>
<dbReference type="InterPro" id="IPR036691">
    <property type="entry name" value="Endo/exonu/phosph_ase_sf"/>
</dbReference>
<sequence length="250" mass="28739">MNFVTWNCNGGLRNKLKEAESLDADILIIQECEDPERSTQAYRDWAGEYLWVGKNKNKGIGIFPKNGNEVTLLNWSGSYSIPGLISSSASTTWSTAELQLFLPFRINNHYNVLACWTKGSDSQAFGYIGQLWKYLQIHRTELSAPNTIIAGDLNSNKVWDKPDRWWNHTDTFNEIANIGLQSLYHYQSREIAGKETQPTFFLHRKQHKPYHIDYVLLPQNLLDEAKLSIGEYNKWITVSDHLPLIFEIGS</sequence>
<keyword evidence="3" id="KW-1185">Reference proteome</keyword>
<keyword evidence="2" id="KW-0540">Nuclease</keyword>
<feature type="domain" description="Endonuclease/exonuclease/phosphatase" evidence="1">
    <location>
        <begin position="4"/>
        <end position="241"/>
    </location>
</feature>
<comment type="caution">
    <text evidence="2">The sequence shown here is derived from an EMBL/GenBank/DDBJ whole genome shotgun (WGS) entry which is preliminary data.</text>
</comment>